<organism evidence="2 3">
    <name type="scientific">Rubrobacter marinus</name>
    <dbReference type="NCBI Taxonomy" id="2653852"/>
    <lineage>
        <taxon>Bacteria</taxon>
        <taxon>Bacillati</taxon>
        <taxon>Actinomycetota</taxon>
        <taxon>Rubrobacteria</taxon>
        <taxon>Rubrobacterales</taxon>
        <taxon>Rubrobacteraceae</taxon>
        <taxon>Rubrobacter</taxon>
    </lineage>
</organism>
<dbReference type="AlphaFoldDB" id="A0A6G8PZJ9"/>
<name>A0A6G8PZJ9_9ACTN</name>
<evidence type="ECO:0000256" key="1">
    <source>
        <dbReference type="SAM" id="MobiDB-lite"/>
    </source>
</evidence>
<accession>A0A6G8PZJ9</accession>
<dbReference type="Proteomes" id="UP000502706">
    <property type="component" value="Chromosome"/>
</dbReference>
<evidence type="ECO:0000313" key="2">
    <source>
        <dbReference type="EMBL" id="QIN79641.1"/>
    </source>
</evidence>
<feature type="region of interest" description="Disordered" evidence="1">
    <location>
        <begin position="70"/>
        <end position="97"/>
    </location>
</feature>
<evidence type="ECO:0000313" key="3">
    <source>
        <dbReference type="Proteomes" id="UP000502706"/>
    </source>
</evidence>
<sequence length="97" mass="10889">MGIFGKDKETQYGSDIVLGERYRDEQTGIEGTAISVHFYQHACERVALELVVDRKIEEYVFDAPRLTHIESGKKAETEKTGGPDRGERGVRPGIPPR</sequence>
<feature type="compositionally biased region" description="Basic and acidic residues" evidence="1">
    <location>
        <begin position="70"/>
        <end position="90"/>
    </location>
</feature>
<dbReference type="EMBL" id="CP045121">
    <property type="protein sequence ID" value="QIN79641.1"/>
    <property type="molecule type" value="Genomic_DNA"/>
</dbReference>
<keyword evidence="3" id="KW-1185">Reference proteome</keyword>
<proteinExistence type="predicted"/>
<gene>
    <name evidence="2" type="ORF">GBA65_15150</name>
</gene>
<dbReference type="KEGG" id="rmar:GBA65_15150"/>
<protein>
    <submittedName>
        <fullName evidence="2">Uncharacterized protein</fullName>
    </submittedName>
</protein>
<reference evidence="2 3" key="1">
    <citation type="submission" date="2019-10" db="EMBL/GenBank/DDBJ databases">
        <title>Rubrobacter sp nov SCSIO 52915 isolated from a deep-sea sediment in the South China Sea.</title>
        <authorList>
            <person name="Chen R.W."/>
        </authorList>
    </citation>
    <scope>NUCLEOTIDE SEQUENCE [LARGE SCALE GENOMIC DNA]</scope>
    <source>
        <strain evidence="2 3">SCSIO 52915</strain>
    </source>
</reference>
<dbReference type="RefSeq" id="WP_166397314.1">
    <property type="nucleotide sequence ID" value="NZ_CP045121.1"/>
</dbReference>